<dbReference type="InterPro" id="IPR016032">
    <property type="entry name" value="Sig_transdc_resp-reg_C-effctor"/>
</dbReference>
<dbReference type="EMBL" id="MLJI01000003">
    <property type="protein sequence ID" value="ORM88071.1"/>
    <property type="molecule type" value="Genomic_DNA"/>
</dbReference>
<evidence type="ECO:0000313" key="5">
    <source>
        <dbReference type="EMBL" id="ORM88071.1"/>
    </source>
</evidence>
<dbReference type="GO" id="GO:0006355">
    <property type="term" value="P:regulation of DNA-templated transcription"/>
    <property type="evidence" value="ECO:0007669"/>
    <property type="project" value="InterPro"/>
</dbReference>
<dbReference type="InterPro" id="IPR036388">
    <property type="entry name" value="WH-like_DNA-bd_sf"/>
</dbReference>
<dbReference type="Pfam" id="PF03472">
    <property type="entry name" value="Autoind_bind"/>
    <property type="match status" value="1"/>
</dbReference>
<evidence type="ECO:0000256" key="1">
    <source>
        <dbReference type="ARBA" id="ARBA00023015"/>
    </source>
</evidence>
<dbReference type="OrthoDB" id="9774661at2"/>
<dbReference type="SMART" id="SM00421">
    <property type="entry name" value="HTH_LUXR"/>
    <property type="match status" value="1"/>
</dbReference>
<dbReference type="AlphaFoldDB" id="A0A1X1EGM1"/>
<feature type="domain" description="HTH luxR-type" evidence="4">
    <location>
        <begin position="169"/>
        <end position="234"/>
    </location>
</feature>
<evidence type="ECO:0000256" key="2">
    <source>
        <dbReference type="ARBA" id="ARBA00023125"/>
    </source>
</evidence>
<dbReference type="PANTHER" id="PTHR44688">
    <property type="entry name" value="DNA-BINDING TRANSCRIPTIONAL ACTIVATOR DEVR_DOSR"/>
    <property type="match status" value="1"/>
</dbReference>
<evidence type="ECO:0000259" key="4">
    <source>
        <dbReference type="PROSITE" id="PS50043"/>
    </source>
</evidence>
<name>A0A1X1EGM1_PANCY</name>
<evidence type="ECO:0000256" key="3">
    <source>
        <dbReference type="ARBA" id="ARBA00023163"/>
    </source>
</evidence>
<comment type="caution">
    <text evidence="5">The sequence shown here is derived from an EMBL/GenBank/DDBJ whole genome shotgun (WGS) entry which is preliminary data.</text>
</comment>
<organism evidence="5 6">
    <name type="scientific">Pantoea cypripedii</name>
    <name type="common">Pectobacterium cypripedii</name>
    <name type="synonym">Erwinia cypripedii</name>
    <dbReference type="NCBI Taxonomy" id="55209"/>
    <lineage>
        <taxon>Bacteria</taxon>
        <taxon>Pseudomonadati</taxon>
        <taxon>Pseudomonadota</taxon>
        <taxon>Gammaproteobacteria</taxon>
        <taxon>Enterobacterales</taxon>
        <taxon>Erwiniaceae</taxon>
        <taxon>Pantoea</taxon>
    </lineage>
</organism>
<keyword evidence="1" id="KW-0805">Transcription regulation</keyword>
<dbReference type="PANTHER" id="PTHR44688:SF16">
    <property type="entry name" value="DNA-BINDING TRANSCRIPTIONAL ACTIVATOR DEVR_DOSR"/>
    <property type="match status" value="1"/>
</dbReference>
<protein>
    <recommendedName>
        <fullName evidence="4">HTH luxR-type domain-containing protein</fullName>
    </recommendedName>
</protein>
<keyword evidence="6" id="KW-1185">Reference proteome</keyword>
<dbReference type="InterPro" id="IPR036693">
    <property type="entry name" value="TF_LuxR_autoind-bd_dom_sf"/>
</dbReference>
<dbReference type="Proteomes" id="UP000193749">
    <property type="component" value="Unassembled WGS sequence"/>
</dbReference>
<keyword evidence="2" id="KW-0238">DNA-binding</keyword>
<dbReference type="Gene3D" id="1.10.10.10">
    <property type="entry name" value="Winged helix-like DNA-binding domain superfamily/Winged helix DNA-binding domain"/>
    <property type="match status" value="1"/>
</dbReference>
<dbReference type="InterPro" id="IPR005143">
    <property type="entry name" value="TF_LuxR_autoind-bd_dom"/>
</dbReference>
<gene>
    <name evidence="5" type="ORF">HA50_29495</name>
</gene>
<dbReference type="PROSITE" id="PS50043">
    <property type="entry name" value="HTH_LUXR_2"/>
    <property type="match status" value="1"/>
</dbReference>
<dbReference type="STRING" id="55209.HA50_29495"/>
<accession>A0A1X1EGM1</accession>
<dbReference type="PROSITE" id="PS00622">
    <property type="entry name" value="HTH_LUXR_1"/>
    <property type="match status" value="1"/>
</dbReference>
<dbReference type="Pfam" id="PF00196">
    <property type="entry name" value="GerE"/>
    <property type="match status" value="1"/>
</dbReference>
<dbReference type="SUPFAM" id="SSF75516">
    <property type="entry name" value="Pheromone-binding domain of LuxR-like quorum-sensing transcription factors"/>
    <property type="match status" value="1"/>
</dbReference>
<sequence>MSRNFFSDSQKNEIMKNNLEKYLSKYGELNYAYAVMNKRNIDDMIIVTSFPDYFSDIYLEAKYQSIDPVMINALNRISPLIWDDSLTINSQWKISKIFESIKPYDVVSGQSFILHDQNNNVVVLSLYVNKFLMPELDETIRRNRNEIQGVLIDTHELLLHLYRDENKPQQNTESTLSSRENSILYWSSTGKTYPEIARILNITVSTVKFHMGNIVRKLGVKNAKHAISLAIELNIISHPSDK</sequence>
<evidence type="ECO:0000313" key="6">
    <source>
        <dbReference type="Proteomes" id="UP000193749"/>
    </source>
</evidence>
<dbReference type="RefSeq" id="WP_084881035.1">
    <property type="nucleotide sequence ID" value="NZ_JAGGMY010000004.1"/>
</dbReference>
<reference evidence="5 6" key="1">
    <citation type="journal article" date="2017" name="Antonie Van Leeuwenhoek">
        <title>Phylogenomic resolution of the bacterial genus Pantoea and its relationship with Erwinia and Tatumella.</title>
        <authorList>
            <person name="Palmer M."/>
            <person name="Steenkamp E.T."/>
            <person name="Coetzee M.P."/>
            <person name="Chan W.Y."/>
            <person name="van Zyl E."/>
            <person name="De Maayer P."/>
            <person name="Coutinho T.A."/>
            <person name="Blom J."/>
            <person name="Smits T.H."/>
            <person name="Duffy B."/>
            <person name="Venter S.N."/>
        </authorList>
    </citation>
    <scope>NUCLEOTIDE SEQUENCE [LARGE SCALE GENOMIC DNA]</scope>
    <source>
        <strain evidence="5 6">LMG 2657</strain>
    </source>
</reference>
<dbReference type="GO" id="GO:0003677">
    <property type="term" value="F:DNA binding"/>
    <property type="evidence" value="ECO:0007669"/>
    <property type="project" value="UniProtKB-KW"/>
</dbReference>
<dbReference type="SUPFAM" id="SSF46894">
    <property type="entry name" value="C-terminal effector domain of the bipartite response regulators"/>
    <property type="match status" value="1"/>
</dbReference>
<dbReference type="CDD" id="cd06170">
    <property type="entry name" value="LuxR_C_like"/>
    <property type="match status" value="1"/>
</dbReference>
<dbReference type="PRINTS" id="PR00038">
    <property type="entry name" value="HTHLUXR"/>
</dbReference>
<keyword evidence="3" id="KW-0804">Transcription</keyword>
<dbReference type="Gene3D" id="3.30.450.80">
    <property type="entry name" value="Transcription factor LuxR-like, autoinducer-binding domain"/>
    <property type="match status" value="1"/>
</dbReference>
<proteinExistence type="predicted"/>
<dbReference type="InterPro" id="IPR000792">
    <property type="entry name" value="Tscrpt_reg_LuxR_C"/>
</dbReference>